<dbReference type="GO" id="GO:0015628">
    <property type="term" value="P:protein secretion by the type II secretion system"/>
    <property type="evidence" value="ECO:0007669"/>
    <property type="project" value="InterPro"/>
</dbReference>
<keyword evidence="7 8" id="KW-0472">Membrane</keyword>
<feature type="domain" description="General secretion pathway GspH" evidence="9">
    <location>
        <begin position="52"/>
        <end position="165"/>
    </location>
</feature>
<evidence type="ECO:0000256" key="1">
    <source>
        <dbReference type="ARBA" id="ARBA00004377"/>
    </source>
</evidence>
<dbReference type="SUPFAM" id="SSF54523">
    <property type="entry name" value="Pili subunits"/>
    <property type="match status" value="1"/>
</dbReference>
<comment type="subcellular location">
    <subcellularLocation>
        <location evidence="1">Cell inner membrane</location>
        <topology evidence="1">Single-pass membrane protein</topology>
    </subcellularLocation>
</comment>
<keyword evidence="4" id="KW-0997">Cell inner membrane</keyword>
<dbReference type="AlphaFoldDB" id="A0A0G1NXI6"/>
<reference evidence="10 11" key="1">
    <citation type="journal article" date="2015" name="Nature">
        <title>rRNA introns, odd ribosomes, and small enigmatic genomes across a large radiation of phyla.</title>
        <authorList>
            <person name="Brown C.T."/>
            <person name="Hug L.A."/>
            <person name="Thomas B.C."/>
            <person name="Sharon I."/>
            <person name="Castelle C.J."/>
            <person name="Singh A."/>
            <person name="Wilkins M.J."/>
            <person name="Williams K.H."/>
            <person name="Banfield J.F."/>
        </authorList>
    </citation>
    <scope>NUCLEOTIDE SEQUENCE [LARGE SCALE GENOMIC DNA]</scope>
</reference>
<dbReference type="GO" id="GO:0005886">
    <property type="term" value="C:plasma membrane"/>
    <property type="evidence" value="ECO:0007669"/>
    <property type="project" value="UniProtKB-SubCell"/>
</dbReference>
<evidence type="ECO:0000256" key="7">
    <source>
        <dbReference type="ARBA" id="ARBA00023136"/>
    </source>
</evidence>
<accession>A0A0G1NXI6</accession>
<keyword evidence="6 8" id="KW-1133">Transmembrane helix</keyword>
<dbReference type="Proteomes" id="UP000034643">
    <property type="component" value="Unassembled WGS sequence"/>
</dbReference>
<evidence type="ECO:0000256" key="8">
    <source>
        <dbReference type="SAM" id="Phobius"/>
    </source>
</evidence>
<keyword evidence="3" id="KW-0488">Methylation</keyword>
<dbReference type="InterPro" id="IPR022346">
    <property type="entry name" value="T2SS_GspH"/>
</dbReference>
<dbReference type="EMBL" id="LCLV01000002">
    <property type="protein sequence ID" value="KKU25171.1"/>
    <property type="molecule type" value="Genomic_DNA"/>
</dbReference>
<evidence type="ECO:0000256" key="6">
    <source>
        <dbReference type="ARBA" id="ARBA00022989"/>
    </source>
</evidence>
<proteinExistence type="predicted"/>
<keyword evidence="5 8" id="KW-0812">Transmembrane</keyword>
<keyword evidence="2" id="KW-1003">Cell membrane</keyword>
<evidence type="ECO:0000256" key="4">
    <source>
        <dbReference type="ARBA" id="ARBA00022519"/>
    </source>
</evidence>
<evidence type="ECO:0000256" key="2">
    <source>
        <dbReference type="ARBA" id="ARBA00022475"/>
    </source>
</evidence>
<dbReference type="Gene3D" id="3.30.700.10">
    <property type="entry name" value="Glycoprotein, Type 4 Pilin"/>
    <property type="match status" value="1"/>
</dbReference>
<dbReference type="GO" id="GO:0015627">
    <property type="term" value="C:type II protein secretion system complex"/>
    <property type="evidence" value="ECO:0007669"/>
    <property type="project" value="InterPro"/>
</dbReference>
<gene>
    <name evidence="10" type="ORF">UX34_C0002G0034</name>
</gene>
<evidence type="ECO:0000313" key="10">
    <source>
        <dbReference type="EMBL" id="KKU25171.1"/>
    </source>
</evidence>
<dbReference type="InterPro" id="IPR045584">
    <property type="entry name" value="Pilin-like"/>
</dbReference>
<evidence type="ECO:0000313" key="11">
    <source>
        <dbReference type="Proteomes" id="UP000034643"/>
    </source>
</evidence>
<name>A0A0G1NXI6_9BACT</name>
<comment type="caution">
    <text evidence="10">The sequence shown here is derived from an EMBL/GenBank/DDBJ whole genome shotgun (WGS) entry which is preliminary data.</text>
</comment>
<evidence type="ECO:0000259" key="9">
    <source>
        <dbReference type="Pfam" id="PF12019"/>
    </source>
</evidence>
<evidence type="ECO:0000256" key="5">
    <source>
        <dbReference type="ARBA" id="ARBA00022692"/>
    </source>
</evidence>
<dbReference type="Pfam" id="PF12019">
    <property type="entry name" value="GspH"/>
    <property type="match status" value="1"/>
</dbReference>
<evidence type="ECO:0000256" key="3">
    <source>
        <dbReference type="ARBA" id="ARBA00022481"/>
    </source>
</evidence>
<feature type="transmembrane region" description="Helical" evidence="8">
    <location>
        <begin position="20"/>
        <end position="40"/>
    </location>
</feature>
<sequence>MSFARPLSKAPVRLPAAVRIEILVALTIIGLIFGIGYVNFRDFARRQALSGTARSVMGDLRLAQEQALAGNKPASVFCDPPNRLNGYNMRVNSASTYQIEAACSGGNVVSKSVTMPANISISTPSPNPILFKILGEGTNLSADATITLTQAGTSNTRGITVTQGGEIK</sequence>
<organism evidence="10 11">
    <name type="scientific">Candidatus Woesebacteria bacterium GW2011_GWF1_46_13</name>
    <dbReference type="NCBI Taxonomy" id="1618602"/>
    <lineage>
        <taxon>Bacteria</taxon>
        <taxon>Candidatus Woeseibacteriota</taxon>
    </lineage>
</organism>
<protein>
    <recommendedName>
        <fullName evidence="9">General secretion pathway GspH domain-containing protein</fullName>
    </recommendedName>
</protein>